<dbReference type="Gene3D" id="4.10.280.10">
    <property type="entry name" value="Helix-loop-helix DNA-binding domain"/>
    <property type="match status" value="1"/>
</dbReference>
<feature type="compositionally biased region" description="Polar residues" evidence="7">
    <location>
        <begin position="1"/>
        <end position="11"/>
    </location>
</feature>
<keyword evidence="3" id="KW-0238">DNA-binding</keyword>
<dbReference type="InterPro" id="IPR036638">
    <property type="entry name" value="HLH_DNA-bd_sf"/>
</dbReference>
<dbReference type="RefSeq" id="XP_060459893.1">
    <property type="nucleotide sequence ID" value="XM_060603617.1"/>
</dbReference>
<dbReference type="InterPro" id="IPR052207">
    <property type="entry name" value="Max-like/E-box_TFs"/>
</dbReference>
<evidence type="ECO:0000256" key="2">
    <source>
        <dbReference type="ARBA" id="ARBA00023015"/>
    </source>
</evidence>
<evidence type="ECO:0000313" key="9">
    <source>
        <dbReference type="EMBL" id="BEI94628.1"/>
    </source>
</evidence>
<dbReference type="Proteomes" id="UP001233271">
    <property type="component" value="Chromosome 7a"/>
</dbReference>
<keyword evidence="2" id="KW-0805">Transcription regulation</keyword>
<dbReference type="GO" id="GO:0005634">
    <property type="term" value="C:nucleus"/>
    <property type="evidence" value="ECO:0007669"/>
    <property type="project" value="UniProtKB-SubCell"/>
</dbReference>
<dbReference type="SUPFAM" id="SSF47459">
    <property type="entry name" value="HLH, helix-loop-helix DNA-binding domain"/>
    <property type="match status" value="1"/>
</dbReference>
<feature type="region of interest" description="Disordered" evidence="7">
    <location>
        <begin position="342"/>
        <end position="372"/>
    </location>
</feature>
<evidence type="ECO:0000256" key="5">
    <source>
        <dbReference type="ARBA" id="ARBA00023242"/>
    </source>
</evidence>
<evidence type="ECO:0000256" key="3">
    <source>
        <dbReference type="ARBA" id="ARBA00023125"/>
    </source>
</evidence>
<dbReference type="PROSITE" id="PS50888">
    <property type="entry name" value="BHLH"/>
    <property type="match status" value="1"/>
</dbReference>
<evidence type="ECO:0000259" key="8">
    <source>
        <dbReference type="PROSITE" id="PS50888"/>
    </source>
</evidence>
<dbReference type="InterPro" id="IPR011598">
    <property type="entry name" value="bHLH_dom"/>
</dbReference>
<protein>
    <recommendedName>
        <fullName evidence="8">BHLH domain-containing protein</fullName>
    </recommendedName>
</protein>
<feature type="coiled-coil region" evidence="6">
    <location>
        <begin position="307"/>
        <end position="334"/>
    </location>
</feature>
<comment type="subcellular location">
    <subcellularLocation>
        <location evidence="1">Nucleus</location>
    </subcellularLocation>
</comment>
<feature type="domain" description="BHLH" evidence="8">
    <location>
        <begin position="253"/>
        <end position="303"/>
    </location>
</feature>
<dbReference type="PANTHER" id="PTHR15741:SF27">
    <property type="entry name" value="TRANSCRIPTION FACTOR AP-4"/>
    <property type="match status" value="1"/>
</dbReference>
<keyword evidence="6" id="KW-0175">Coiled coil</keyword>
<accession>A0AA48L9U9</accession>
<evidence type="ECO:0000256" key="1">
    <source>
        <dbReference type="ARBA" id="ARBA00004123"/>
    </source>
</evidence>
<feature type="compositionally biased region" description="Basic residues" evidence="7">
    <location>
        <begin position="193"/>
        <end position="203"/>
    </location>
</feature>
<feature type="compositionally biased region" description="Acidic residues" evidence="7">
    <location>
        <begin position="212"/>
        <end position="224"/>
    </location>
</feature>
<dbReference type="AlphaFoldDB" id="A0AA48L9U9"/>
<dbReference type="SMART" id="SM00353">
    <property type="entry name" value="HLH"/>
    <property type="match status" value="1"/>
</dbReference>
<keyword evidence="5" id="KW-0539">Nucleus</keyword>
<feature type="region of interest" description="Disordered" evidence="7">
    <location>
        <begin position="1"/>
        <end position="37"/>
    </location>
</feature>
<gene>
    <name evidence="9" type="ORF">CcaverHIS019_0702000</name>
</gene>
<dbReference type="Pfam" id="PF00010">
    <property type="entry name" value="HLH"/>
    <property type="match status" value="1"/>
</dbReference>
<name>A0AA48L9U9_9TREE</name>
<evidence type="ECO:0000256" key="6">
    <source>
        <dbReference type="SAM" id="Coils"/>
    </source>
</evidence>
<dbReference type="KEGG" id="ccac:CcaHIS019_0702000"/>
<feature type="compositionally biased region" description="Polar residues" evidence="7">
    <location>
        <begin position="353"/>
        <end position="372"/>
    </location>
</feature>
<feature type="region of interest" description="Disordered" evidence="7">
    <location>
        <begin position="69"/>
        <end position="95"/>
    </location>
</feature>
<dbReference type="EMBL" id="AP028218">
    <property type="protein sequence ID" value="BEI94628.1"/>
    <property type="molecule type" value="Genomic_DNA"/>
</dbReference>
<dbReference type="GO" id="GO:0046983">
    <property type="term" value="F:protein dimerization activity"/>
    <property type="evidence" value="ECO:0007669"/>
    <property type="project" value="InterPro"/>
</dbReference>
<evidence type="ECO:0000256" key="7">
    <source>
        <dbReference type="SAM" id="MobiDB-lite"/>
    </source>
</evidence>
<feature type="compositionally biased region" description="Basic and acidic residues" evidence="7">
    <location>
        <begin position="245"/>
        <end position="258"/>
    </location>
</feature>
<evidence type="ECO:0000256" key="4">
    <source>
        <dbReference type="ARBA" id="ARBA00023163"/>
    </source>
</evidence>
<feature type="compositionally biased region" description="Low complexity" evidence="7">
    <location>
        <begin position="157"/>
        <end position="170"/>
    </location>
</feature>
<keyword evidence="10" id="KW-1185">Reference proteome</keyword>
<reference evidence="9" key="1">
    <citation type="journal article" date="2023" name="BMC Genomics">
        <title>Chromosome-level genome assemblies of Cutaneotrichosporon spp. (Trichosporonales, Basidiomycota) reveal imbalanced evolution between nucleotide sequences and chromosome synteny.</title>
        <authorList>
            <person name="Kobayashi Y."/>
            <person name="Kayamori A."/>
            <person name="Aoki K."/>
            <person name="Shiwa Y."/>
            <person name="Matsutani M."/>
            <person name="Fujita N."/>
            <person name="Sugita T."/>
            <person name="Iwasaki W."/>
            <person name="Tanaka N."/>
            <person name="Takashima M."/>
        </authorList>
    </citation>
    <scope>NUCLEOTIDE SEQUENCE</scope>
    <source>
        <strain evidence="9">HIS019</strain>
    </source>
</reference>
<proteinExistence type="predicted"/>
<keyword evidence="4" id="KW-0804">Transcription</keyword>
<dbReference type="GO" id="GO:0000978">
    <property type="term" value="F:RNA polymerase II cis-regulatory region sequence-specific DNA binding"/>
    <property type="evidence" value="ECO:0007669"/>
    <property type="project" value="TreeGrafter"/>
</dbReference>
<sequence length="372" mass="40593">MSREGMQQQDESGVGASDEAAFNRQPPGRVSEQAAHGHEVSRILAPYELQPLPSSMLYNKEFTTNPFAYATTQPTQPAPPNAPSPHQYGYHPYRVPHSSSPPSLFVSHNMMSMPSFVTSMQESYGALGHAAQPSAGSGSSSMGGSIASGMNSPLSSFGSTMSDMSSMGYSPPKHAPSQLPGMACANPRELTSRRSRTSHRRMQGRTVKSKEEGDDDDSDDDMNSDDDRGGFDISGSQRGGGRSGLSREAKAEAGRLSRIQSEQKRRNVLKDGFERLRVILPITSQKGSKQVILDRAVQHIDTLKSSHNVLMEERNRLLVENRRLSDEVIELRRANNLLVSQHIPSPSERGPNPHNTAPNTSSRGGVYYSSRQ</sequence>
<organism evidence="9 10">
    <name type="scientific">Cutaneotrichosporon cavernicola</name>
    <dbReference type="NCBI Taxonomy" id="279322"/>
    <lineage>
        <taxon>Eukaryota</taxon>
        <taxon>Fungi</taxon>
        <taxon>Dikarya</taxon>
        <taxon>Basidiomycota</taxon>
        <taxon>Agaricomycotina</taxon>
        <taxon>Tremellomycetes</taxon>
        <taxon>Trichosporonales</taxon>
        <taxon>Trichosporonaceae</taxon>
        <taxon>Cutaneotrichosporon</taxon>
    </lineage>
</organism>
<dbReference type="GeneID" id="85498498"/>
<feature type="region of interest" description="Disordered" evidence="7">
    <location>
        <begin position="157"/>
        <end position="258"/>
    </location>
</feature>
<dbReference type="PANTHER" id="PTHR15741">
    <property type="entry name" value="BASIC HELIX-LOOP-HELIX ZIP TRANSCRIPTION FACTOR"/>
    <property type="match status" value="1"/>
</dbReference>
<evidence type="ECO:0000313" key="10">
    <source>
        <dbReference type="Proteomes" id="UP001233271"/>
    </source>
</evidence>
<dbReference type="GO" id="GO:0000981">
    <property type="term" value="F:DNA-binding transcription factor activity, RNA polymerase II-specific"/>
    <property type="evidence" value="ECO:0007669"/>
    <property type="project" value="TreeGrafter"/>
</dbReference>